<dbReference type="Proteomes" id="UP001610334">
    <property type="component" value="Unassembled WGS sequence"/>
</dbReference>
<evidence type="ECO:0000313" key="5">
    <source>
        <dbReference type="Proteomes" id="UP001610334"/>
    </source>
</evidence>
<feature type="domain" description="NAD-dependent epimerase/dehydratase" evidence="3">
    <location>
        <begin position="4"/>
        <end position="263"/>
    </location>
</feature>
<dbReference type="Pfam" id="PF01370">
    <property type="entry name" value="Epimerase"/>
    <property type="match status" value="1"/>
</dbReference>
<comment type="similarity">
    <text evidence="2">Belongs to the NAD(P)-dependent epimerase/dehydratase family. Dihydroflavonol-4-reductase subfamily.</text>
</comment>
<dbReference type="Gene3D" id="3.40.50.720">
    <property type="entry name" value="NAD(P)-binding Rossmann-like Domain"/>
    <property type="match status" value="1"/>
</dbReference>
<comment type="caution">
    <text evidence="4">The sequence shown here is derived from an EMBL/GenBank/DDBJ whole genome shotgun (WGS) entry which is preliminary data.</text>
</comment>
<name>A0ABR4H8B6_9EURO</name>
<dbReference type="CDD" id="cd05227">
    <property type="entry name" value="AR_SDR_e"/>
    <property type="match status" value="1"/>
</dbReference>
<dbReference type="PANTHER" id="PTHR10366">
    <property type="entry name" value="NAD DEPENDENT EPIMERASE/DEHYDRATASE"/>
    <property type="match status" value="1"/>
</dbReference>
<evidence type="ECO:0000259" key="3">
    <source>
        <dbReference type="Pfam" id="PF01370"/>
    </source>
</evidence>
<organism evidence="4 5">
    <name type="scientific">Aspergillus granulosus</name>
    <dbReference type="NCBI Taxonomy" id="176169"/>
    <lineage>
        <taxon>Eukaryota</taxon>
        <taxon>Fungi</taxon>
        <taxon>Dikarya</taxon>
        <taxon>Ascomycota</taxon>
        <taxon>Pezizomycotina</taxon>
        <taxon>Eurotiomycetes</taxon>
        <taxon>Eurotiomycetidae</taxon>
        <taxon>Eurotiales</taxon>
        <taxon>Aspergillaceae</taxon>
        <taxon>Aspergillus</taxon>
        <taxon>Aspergillus subgen. Nidulantes</taxon>
    </lineage>
</organism>
<accession>A0ABR4H8B6</accession>
<evidence type="ECO:0000313" key="4">
    <source>
        <dbReference type="EMBL" id="KAL2811560.1"/>
    </source>
</evidence>
<gene>
    <name evidence="4" type="ORF">BJX63DRAFT_433237</name>
</gene>
<dbReference type="InterPro" id="IPR001509">
    <property type="entry name" value="Epimerase_deHydtase"/>
</dbReference>
<dbReference type="InterPro" id="IPR036291">
    <property type="entry name" value="NAD(P)-bd_dom_sf"/>
</dbReference>
<evidence type="ECO:0000256" key="1">
    <source>
        <dbReference type="ARBA" id="ARBA00023002"/>
    </source>
</evidence>
<keyword evidence="1" id="KW-0560">Oxidoreductase</keyword>
<dbReference type="EMBL" id="JBFXLT010000056">
    <property type="protein sequence ID" value="KAL2811560.1"/>
    <property type="molecule type" value="Genomic_DNA"/>
</dbReference>
<dbReference type="PANTHER" id="PTHR10366:SF564">
    <property type="entry name" value="STEROL-4-ALPHA-CARBOXYLATE 3-DEHYDROGENASE, DECARBOXYLATING"/>
    <property type="match status" value="1"/>
</dbReference>
<protein>
    <recommendedName>
        <fullName evidence="3">NAD-dependent epimerase/dehydratase domain-containing protein</fullName>
    </recommendedName>
</protein>
<dbReference type="InterPro" id="IPR050425">
    <property type="entry name" value="NAD(P)_dehydrat-like"/>
</dbReference>
<proteinExistence type="inferred from homology"/>
<evidence type="ECO:0000256" key="2">
    <source>
        <dbReference type="ARBA" id="ARBA00023445"/>
    </source>
</evidence>
<dbReference type="SUPFAM" id="SSF51735">
    <property type="entry name" value="NAD(P)-binding Rossmann-fold domains"/>
    <property type="match status" value="1"/>
</dbReference>
<sequence length="344" mass="36878">MSRILLTGANGFVASHILHQLLASGSSVRAVVRSQAKADRVRADLLDARGQLDFAIVPDIAAAGAFDSTLASVPPFDVVIHTASPFLYSAASKNTDFLDPAVQGTRQLLLSIKRHAPTVKRVVMTSSCAAVVDFDLPVGGGKVYTSEDWNPVTWDEAVTTTNLSTAYRASKKYAELAAWDFIRDEAPQFDLVTLCPPMVYGPLQHTINKIADLNESNSRIWNLFISSSKDAPLPPNGVHLFVDVRDLARAHILATSTPAAANKRMIIAGAKVSSQEISDILRGNFPSLADTCPRGSPGVSSLPSDAYTADVSPAKEILGLEFRDVASTFVELAQQLIAIGHRTV</sequence>
<keyword evidence="5" id="KW-1185">Reference proteome</keyword>
<reference evidence="4 5" key="1">
    <citation type="submission" date="2024-07" db="EMBL/GenBank/DDBJ databases">
        <title>Section-level genome sequencing and comparative genomics of Aspergillus sections Usti and Cavernicolus.</title>
        <authorList>
            <consortium name="Lawrence Berkeley National Laboratory"/>
            <person name="Nybo J.L."/>
            <person name="Vesth T.C."/>
            <person name="Theobald S."/>
            <person name="Frisvad J.C."/>
            <person name="Larsen T.O."/>
            <person name="Kjaerboelling I."/>
            <person name="Rothschild-Mancinelli K."/>
            <person name="Lyhne E.K."/>
            <person name="Kogle M.E."/>
            <person name="Barry K."/>
            <person name="Clum A."/>
            <person name="Na H."/>
            <person name="Ledsgaard L."/>
            <person name="Lin J."/>
            <person name="Lipzen A."/>
            <person name="Kuo A."/>
            <person name="Riley R."/>
            <person name="Mondo S."/>
            <person name="Labutti K."/>
            <person name="Haridas S."/>
            <person name="Pangalinan J."/>
            <person name="Salamov A.A."/>
            <person name="Simmons B.A."/>
            <person name="Magnuson J.K."/>
            <person name="Chen J."/>
            <person name="Drula E."/>
            <person name="Henrissat B."/>
            <person name="Wiebenga A."/>
            <person name="Lubbers R.J."/>
            <person name="Gomes A.C."/>
            <person name="Makela M.R."/>
            <person name="Stajich J."/>
            <person name="Grigoriev I.V."/>
            <person name="Mortensen U.H."/>
            <person name="De Vries R.P."/>
            <person name="Baker S.E."/>
            <person name="Andersen M.R."/>
        </authorList>
    </citation>
    <scope>NUCLEOTIDE SEQUENCE [LARGE SCALE GENOMIC DNA]</scope>
    <source>
        <strain evidence="4 5">CBS 588.65</strain>
    </source>
</reference>